<evidence type="ECO:0000313" key="2">
    <source>
        <dbReference type="Proteomes" id="UP001456344"/>
    </source>
</evidence>
<evidence type="ECO:0000313" key="1">
    <source>
        <dbReference type="EMBL" id="WYW17463.1"/>
    </source>
</evidence>
<name>A0ACD5BDI8_9PSEU</name>
<protein>
    <submittedName>
        <fullName evidence="1">GntR family transcriptional regulator</fullName>
    </submittedName>
</protein>
<dbReference type="Proteomes" id="UP001456344">
    <property type="component" value="Chromosome"/>
</dbReference>
<dbReference type="EMBL" id="CP150484">
    <property type="protein sequence ID" value="WYW17463.1"/>
    <property type="molecule type" value="Genomic_DNA"/>
</dbReference>
<gene>
    <name evidence="1" type="ORF">LCL61_18100</name>
</gene>
<accession>A0ACD5BDI8</accession>
<reference evidence="1" key="1">
    <citation type="submission" date="2023-10" db="EMBL/GenBank/DDBJ databases">
        <title>Whole genome sequencing of actinobacterial strain Amycolatopsis sp. (BCA-696) identifies the underlying plant growth-promoting genes.</title>
        <authorList>
            <person name="Gandham P."/>
            <person name="Vadla N."/>
            <person name="Saji A."/>
            <person name="Srinivas V."/>
            <person name="Ruperao P."/>
            <person name="Selvanayagam S."/>
            <person name="Saxena R.K."/>
            <person name="Rathore A."/>
            <person name="Gopalakrishnan S."/>
            <person name="Thakur V."/>
        </authorList>
    </citation>
    <scope>NUCLEOTIDE SEQUENCE</scope>
    <source>
        <strain evidence="1">BCA-696</strain>
    </source>
</reference>
<proteinExistence type="predicted"/>
<sequence length="294" mass="32028">MRTRSFLVHGSVLRQQRETTARTISGMIAAHIRRRIDDGELKPGDRVPSIRKIEVEWQVAHATATKALSILRAEGLVEGIAGSGTVVAGGPGDRAARGNPRERIVRAAIEIADAEGLDAVSMRAIADRLHGAAMSIYHHVKGRSDLVVLMAETALAGVVPVDDAPRGRSRLESAAQSLWRAYRRHPWLARLGLDALRSVSPMVEYKEYVKRELIGRGADPVAVFRYHLLLHGLVRGLVANLFGEESASGASWWFDGEEKDLGNEADEIFALGLRGLLDGLASGRVNKAKGRETR</sequence>
<organism evidence="1 2">
    <name type="scientific">Amycolatopsis coloradensis</name>
    <dbReference type="NCBI Taxonomy" id="76021"/>
    <lineage>
        <taxon>Bacteria</taxon>
        <taxon>Bacillati</taxon>
        <taxon>Actinomycetota</taxon>
        <taxon>Actinomycetes</taxon>
        <taxon>Pseudonocardiales</taxon>
        <taxon>Pseudonocardiaceae</taxon>
        <taxon>Amycolatopsis</taxon>
    </lineage>
</organism>
<keyword evidence="2" id="KW-1185">Reference proteome</keyword>